<dbReference type="RefSeq" id="WP_290318022.1">
    <property type="nucleotide sequence ID" value="NZ_JAUFPN010000165.1"/>
</dbReference>
<dbReference type="Proteomes" id="UP001529369">
    <property type="component" value="Unassembled WGS sequence"/>
</dbReference>
<reference evidence="3" key="1">
    <citation type="journal article" date="2019" name="Int. J. Syst. Evol. Microbiol.">
        <title>The Global Catalogue of Microorganisms (GCM) 10K type strain sequencing project: providing services to taxonomists for standard genome sequencing and annotation.</title>
        <authorList>
            <consortium name="The Broad Institute Genomics Platform"/>
            <consortium name="The Broad Institute Genome Sequencing Center for Infectious Disease"/>
            <person name="Wu L."/>
            <person name="Ma J."/>
        </authorList>
    </citation>
    <scope>NUCLEOTIDE SEQUENCE [LARGE SCALE GENOMIC DNA]</scope>
    <source>
        <strain evidence="3">CECT 7131</strain>
    </source>
</reference>
<evidence type="ECO:0000313" key="3">
    <source>
        <dbReference type="Proteomes" id="UP001529369"/>
    </source>
</evidence>
<organism evidence="2 3">
    <name type="scientific">Paeniroseomonas aquatica</name>
    <dbReference type="NCBI Taxonomy" id="373043"/>
    <lineage>
        <taxon>Bacteria</taxon>
        <taxon>Pseudomonadati</taxon>
        <taxon>Pseudomonadota</taxon>
        <taxon>Alphaproteobacteria</taxon>
        <taxon>Acetobacterales</taxon>
        <taxon>Acetobacteraceae</taxon>
        <taxon>Paeniroseomonas</taxon>
    </lineage>
</organism>
<name>A0ABT8A8U8_9PROT</name>
<evidence type="ECO:0000313" key="2">
    <source>
        <dbReference type="EMBL" id="MDN3566125.1"/>
    </source>
</evidence>
<dbReference type="EMBL" id="JAUFPN010000165">
    <property type="protein sequence ID" value="MDN3566125.1"/>
    <property type="molecule type" value="Genomic_DNA"/>
</dbReference>
<accession>A0ABT8A8U8</accession>
<feature type="region of interest" description="Disordered" evidence="1">
    <location>
        <begin position="1"/>
        <end position="21"/>
    </location>
</feature>
<protein>
    <submittedName>
        <fullName evidence="2">Uncharacterized protein</fullName>
    </submittedName>
</protein>
<comment type="caution">
    <text evidence="2">The sequence shown here is derived from an EMBL/GenBank/DDBJ whole genome shotgun (WGS) entry which is preliminary data.</text>
</comment>
<evidence type="ECO:0000256" key="1">
    <source>
        <dbReference type="SAM" id="MobiDB-lite"/>
    </source>
</evidence>
<gene>
    <name evidence="2" type="ORF">QWZ14_17280</name>
</gene>
<proteinExistence type="predicted"/>
<sequence>MAKRPAKTTAPKPPSTKGMGKAAMARIADLVGRGAAPARMQREVEAIVAGMLAGDEDRREAVKQVIEELRDDMLAGVADTAAMLEDIEHPDAASARNADKTLAAMQAAADALVEACAGL</sequence>
<keyword evidence="3" id="KW-1185">Reference proteome</keyword>